<dbReference type="RefSeq" id="WP_308985983.1">
    <property type="nucleotide sequence ID" value="NZ_JARXIC010000026.1"/>
</dbReference>
<feature type="domain" description="TonB-dependent receptor-like beta-barrel" evidence="12">
    <location>
        <begin position="297"/>
        <end position="670"/>
    </location>
</feature>
<dbReference type="Gene3D" id="2.40.170.20">
    <property type="entry name" value="TonB-dependent receptor, beta-barrel domain"/>
    <property type="match status" value="1"/>
</dbReference>
<evidence type="ECO:0000259" key="12">
    <source>
        <dbReference type="Pfam" id="PF00593"/>
    </source>
</evidence>
<organism evidence="14 15">
    <name type="scientific">Thalassobacterium sedimentorum</name>
    <dbReference type="NCBI Taxonomy" id="3041258"/>
    <lineage>
        <taxon>Bacteria</taxon>
        <taxon>Pseudomonadati</taxon>
        <taxon>Verrucomicrobiota</taxon>
        <taxon>Opitutia</taxon>
        <taxon>Puniceicoccales</taxon>
        <taxon>Coraliomargaritaceae</taxon>
        <taxon>Thalassobacterium</taxon>
    </lineage>
</organism>
<dbReference type="Pfam" id="PF00593">
    <property type="entry name" value="TonB_dep_Rec_b-barrel"/>
    <property type="match status" value="1"/>
</dbReference>
<evidence type="ECO:0000256" key="9">
    <source>
        <dbReference type="ARBA" id="ARBA00023237"/>
    </source>
</evidence>
<keyword evidence="15" id="KW-1185">Reference proteome</keyword>
<comment type="subcellular location">
    <subcellularLocation>
        <location evidence="1 10">Cell outer membrane</location>
        <topology evidence="1 10">Multi-pass membrane protein</topology>
    </subcellularLocation>
</comment>
<dbReference type="CDD" id="cd01347">
    <property type="entry name" value="ligand_gated_channel"/>
    <property type="match status" value="1"/>
</dbReference>
<evidence type="ECO:0000256" key="2">
    <source>
        <dbReference type="ARBA" id="ARBA00022448"/>
    </source>
</evidence>
<dbReference type="Gene3D" id="2.170.130.10">
    <property type="entry name" value="TonB-dependent receptor, plug domain"/>
    <property type="match status" value="1"/>
</dbReference>
<accession>A0ABU1APK5</accession>
<dbReference type="InterPro" id="IPR000531">
    <property type="entry name" value="Beta-barrel_TonB"/>
</dbReference>
<dbReference type="InterPro" id="IPR036942">
    <property type="entry name" value="Beta-barrel_TonB_sf"/>
</dbReference>
<evidence type="ECO:0000256" key="11">
    <source>
        <dbReference type="RuleBase" id="RU003357"/>
    </source>
</evidence>
<comment type="similarity">
    <text evidence="10 11">Belongs to the TonB-dependent receptor family.</text>
</comment>
<proteinExistence type="inferred from homology"/>
<dbReference type="InterPro" id="IPR039426">
    <property type="entry name" value="TonB-dep_rcpt-like"/>
</dbReference>
<keyword evidence="3 10" id="KW-1134">Transmembrane beta strand</keyword>
<evidence type="ECO:0000313" key="14">
    <source>
        <dbReference type="EMBL" id="MDQ8195533.1"/>
    </source>
</evidence>
<evidence type="ECO:0000256" key="3">
    <source>
        <dbReference type="ARBA" id="ARBA00022452"/>
    </source>
</evidence>
<keyword evidence="6" id="KW-0406">Ion transport</keyword>
<dbReference type="InterPro" id="IPR010917">
    <property type="entry name" value="TonB_rcpt_CS"/>
</dbReference>
<dbReference type="Pfam" id="PF07715">
    <property type="entry name" value="Plug"/>
    <property type="match status" value="1"/>
</dbReference>
<dbReference type="PANTHER" id="PTHR30069:SF53">
    <property type="entry name" value="COLICIN I RECEPTOR-RELATED"/>
    <property type="match status" value="1"/>
</dbReference>
<keyword evidence="14" id="KW-0675">Receptor</keyword>
<name>A0ABU1APK5_9BACT</name>
<dbReference type="SUPFAM" id="SSF56935">
    <property type="entry name" value="Porins"/>
    <property type="match status" value="1"/>
</dbReference>
<keyword evidence="5" id="KW-0732">Signal</keyword>
<keyword evidence="2 10" id="KW-0813">Transport</keyword>
<sequence>MQAKQINDSKINVARVLALGGIFASGTAFSEEVPAMDPVQFEEVVISASGFEQDITHAPASISVVSRQDLEEKRVNSLAEALSEVEGVDVSSSAGKTGGREISIRGMPSDYTLILVDGRRQNVAGNVTPNGFGSTSTSFLPPVSSIERIEVIRGPMSTLYGSDAMGGVVNIITRKVNSEWGGSLTTGGTIQGDSDFGNTSTSNFYFSGPLIEETLGLTLRGSYYKRFESDLEYTDDAGDPVEVSKRGPSPVEADIYTLGGRLTYMLNEDHDLWFDADIARQSYDNSEAQLGTLGVRGYEDELQFNREQYTLAHTWRYDQGQLDSSLMHNATETIGRVLPAGTANVGGPRELENTNIVFDTKAVYNLGSHRATLGGQWWDAEMIDGVADAPYEHTQWALFLEDEWHILPDLALTFGARYDDHNVFGSQVSPRAYAVWSVTDQWTVKGGISYGYKAPRLDQLADGITGYSGQGTIPLIGTPTLTPETSVTHEVGVVYDNLDWVRVSATVFHNQFDDKIANGPGLLNCSWAGDPNRPGCVDYGNWPNVDEFRQTVNVDEAMSQGLELSTTIQFAEDWTLTANYTYTDSEQQSGDSKGDPLYDTPEHMVNARLRWNTTDKLSLWLSGEYRGERFRSEGAAKDALGDYKAYVLFHLGGVYQLSENVTLNATINNLLDKDFVDYQAYDDGGSTSYSNVYSNNEEPRRLWLSATYTF</sequence>
<evidence type="ECO:0000256" key="6">
    <source>
        <dbReference type="ARBA" id="ARBA00023065"/>
    </source>
</evidence>
<reference evidence="14 15" key="1">
    <citation type="submission" date="2023-04" db="EMBL/GenBank/DDBJ databases">
        <title>A novel bacteria isolated from coastal sediment.</title>
        <authorList>
            <person name="Liu X.-J."/>
            <person name="Du Z.-J."/>
        </authorList>
    </citation>
    <scope>NUCLEOTIDE SEQUENCE [LARGE SCALE GENOMIC DNA]</scope>
    <source>
        <strain evidence="14 15">SDUM461004</strain>
    </source>
</reference>
<evidence type="ECO:0000256" key="10">
    <source>
        <dbReference type="PROSITE-ProRule" id="PRU01360"/>
    </source>
</evidence>
<dbReference type="EMBL" id="JARXIC010000026">
    <property type="protein sequence ID" value="MDQ8195533.1"/>
    <property type="molecule type" value="Genomic_DNA"/>
</dbReference>
<keyword evidence="4 10" id="KW-0812">Transmembrane</keyword>
<evidence type="ECO:0000256" key="1">
    <source>
        <dbReference type="ARBA" id="ARBA00004571"/>
    </source>
</evidence>
<dbReference type="Proteomes" id="UP001243717">
    <property type="component" value="Unassembled WGS sequence"/>
</dbReference>
<evidence type="ECO:0000259" key="13">
    <source>
        <dbReference type="Pfam" id="PF07715"/>
    </source>
</evidence>
<evidence type="ECO:0000256" key="7">
    <source>
        <dbReference type="ARBA" id="ARBA00023077"/>
    </source>
</evidence>
<protein>
    <submittedName>
        <fullName evidence="14">TonB-dependent receptor</fullName>
    </submittedName>
</protein>
<keyword evidence="7 11" id="KW-0798">TonB box</keyword>
<evidence type="ECO:0000313" key="15">
    <source>
        <dbReference type="Proteomes" id="UP001243717"/>
    </source>
</evidence>
<dbReference type="InterPro" id="IPR037066">
    <property type="entry name" value="Plug_dom_sf"/>
</dbReference>
<evidence type="ECO:0000256" key="8">
    <source>
        <dbReference type="ARBA" id="ARBA00023136"/>
    </source>
</evidence>
<keyword evidence="8 10" id="KW-0472">Membrane</keyword>
<feature type="domain" description="TonB-dependent receptor plug" evidence="13">
    <location>
        <begin position="57"/>
        <end position="168"/>
    </location>
</feature>
<evidence type="ECO:0000256" key="5">
    <source>
        <dbReference type="ARBA" id="ARBA00022729"/>
    </source>
</evidence>
<keyword evidence="9 10" id="KW-0998">Cell outer membrane</keyword>
<dbReference type="PROSITE" id="PS52016">
    <property type="entry name" value="TONB_DEPENDENT_REC_3"/>
    <property type="match status" value="1"/>
</dbReference>
<dbReference type="PROSITE" id="PS01156">
    <property type="entry name" value="TONB_DEPENDENT_REC_2"/>
    <property type="match status" value="1"/>
</dbReference>
<dbReference type="InterPro" id="IPR012910">
    <property type="entry name" value="Plug_dom"/>
</dbReference>
<gene>
    <name evidence="14" type="ORF">QEH59_13960</name>
</gene>
<dbReference type="PANTHER" id="PTHR30069">
    <property type="entry name" value="TONB-DEPENDENT OUTER MEMBRANE RECEPTOR"/>
    <property type="match status" value="1"/>
</dbReference>
<evidence type="ECO:0000256" key="4">
    <source>
        <dbReference type="ARBA" id="ARBA00022692"/>
    </source>
</evidence>
<comment type="caution">
    <text evidence="14">The sequence shown here is derived from an EMBL/GenBank/DDBJ whole genome shotgun (WGS) entry which is preliminary data.</text>
</comment>